<dbReference type="SUPFAM" id="SSF53335">
    <property type="entry name" value="S-adenosyl-L-methionine-dependent methyltransferases"/>
    <property type="match status" value="1"/>
</dbReference>
<evidence type="ECO:0000313" key="2">
    <source>
        <dbReference type="EMBL" id="GAA1955214.1"/>
    </source>
</evidence>
<evidence type="ECO:0000259" key="1">
    <source>
        <dbReference type="Pfam" id="PF08242"/>
    </source>
</evidence>
<feature type="domain" description="Methyltransferase type 12" evidence="1">
    <location>
        <begin position="42"/>
        <end position="135"/>
    </location>
</feature>
<dbReference type="Pfam" id="PF08242">
    <property type="entry name" value="Methyltransf_12"/>
    <property type="match status" value="1"/>
</dbReference>
<dbReference type="EMBL" id="BAAAQM010000003">
    <property type="protein sequence ID" value="GAA1955214.1"/>
    <property type="molecule type" value="Genomic_DNA"/>
</dbReference>
<gene>
    <name evidence="2" type="ORF">GCM10009838_08590</name>
</gene>
<dbReference type="GO" id="GO:0008168">
    <property type="term" value="F:methyltransferase activity"/>
    <property type="evidence" value="ECO:0007669"/>
    <property type="project" value="UniProtKB-KW"/>
</dbReference>
<dbReference type="InterPro" id="IPR013217">
    <property type="entry name" value="Methyltransf_12"/>
</dbReference>
<organism evidence="2 3">
    <name type="scientific">Catenulispora subtropica</name>
    <dbReference type="NCBI Taxonomy" id="450798"/>
    <lineage>
        <taxon>Bacteria</taxon>
        <taxon>Bacillati</taxon>
        <taxon>Actinomycetota</taxon>
        <taxon>Actinomycetes</taxon>
        <taxon>Catenulisporales</taxon>
        <taxon>Catenulisporaceae</taxon>
        <taxon>Catenulispora</taxon>
    </lineage>
</organism>
<dbReference type="CDD" id="cd02440">
    <property type="entry name" value="AdoMet_MTases"/>
    <property type="match status" value="1"/>
</dbReference>
<dbReference type="Gene3D" id="3.40.50.150">
    <property type="entry name" value="Vaccinia Virus protein VP39"/>
    <property type="match status" value="1"/>
</dbReference>
<proteinExistence type="predicted"/>
<keyword evidence="2" id="KW-0808">Transferase</keyword>
<dbReference type="RefSeq" id="WP_344655584.1">
    <property type="nucleotide sequence ID" value="NZ_BAAAQM010000003.1"/>
</dbReference>
<keyword evidence="3" id="KW-1185">Reference proteome</keyword>
<accession>A0ABN2QNA3</accession>
<comment type="caution">
    <text evidence="2">The sequence shown here is derived from an EMBL/GenBank/DDBJ whole genome shotgun (WGS) entry which is preliminary data.</text>
</comment>
<keyword evidence="2" id="KW-0489">Methyltransferase</keyword>
<dbReference type="Proteomes" id="UP001499854">
    <property type="component" value="Unassembled WGS sequence"/>
</dbReference>
<evidence type="ECO:0000313" key="3">
    <source>
        <dbReference type="Proteomes" id="UP001499854"/>
    </source>
</evidence>
<protein>
    <submittedName>
        <fullName evidence="2">Class I SAM-dependent methyltransferase</fullName>
    </submittedName>
</protein>
<sequence>MDLDDIFGSMSRMVFHSPMTEERGDRIAADLASIKPSTVTDYACGWGELMLRVLALAPEARGVGVDLSARDLARGRANAAARGLAERVEFVDDHAGNHLRPADVVINCGAWQVFGRTVAESLATLRPLVNPGGRLFFGVEHWETVPPPERLAHMWEGVTADRCELLPDIVDHAVAAGFRPLRIESSTRSEWDDYESLESADAEEWLLANPDHPDAAEVRARLERKREIWLRGHRDYFGFTMLTLGVPK</sequence>
<reference evidence="2 3" key="1">
    <citation type="journal article" date="2019" name="Int. J. Syst. Evol. Microbiol.">
        <title>The Global Catalogue of Microorganisms (GCM) 10K type strain sequencing project: providing services to taxonomists for standard genome sequencing and annotation.</title>
        <authorList>
            <consortium name="The Broad Institute Genomics Platform"/>
            <consortium name="The Broad Institute Genome Sequencing Center for Infectious Disease"/>
            <person name="Wu L."/>
            <person name="Ma J."/>
        </authorList>
    </citation>
    <scope>NUCLEOTIDE SEQUENCE [LARGE SCALE GENOMIC DNA]</scope>
    <source>
        <strain evidence="2 3">JCM 16013</strain>
    </source>
</reference>
<dbReference type="GO" id="GO:0032259">
    <property type="term" value="P:methylation"/>
    <property type="evidence" value="ECO:0007669"/>
    <property type="project" value="UniProtKB-KW"/>
</dbReference>
<name>A0ABN2QNA3_9ACTN</name>
<dbReference type="InterPro" id="IPR029063">
    <property type="entry name" value="SAM-dependent_MTases_sf"/>
</dbReference>